<feature type="compositionally biased region" description="Pro residues" evidence="2">
    <location>
        <begin position="1"/>
        <end position="10"/>
    </location>
</feature>
<feature type="compositionally biased region" description="Low complexity" evidence="2">
    <location>
        <begin position="111"/>
        <end position="127"/>
    </location>
</feature>
<dbReference type="AlphaFoldDB" id="F8PWS4"/>
<feature type="region of interest" description="Disordered" evidence="2">
    <location>
        <begin position="1"/>
        <end position="23"/>
    </location>
</feature>
<dbReference type="Proteomes" id="UP000008063">
    <property type="component" value="Unassembled WGS sequence"/>
</dbReference>
<keyword evidence="1" id="KW-0175">Coiled coil</keyword>
<feature type="coiled-coil region" evidence="1">
    <location>
        <begin position="237"/>
        <end position="264"/>
    </location>
</feature>
<feature type="region of interest" description="Disordered" evidence="2">
    <location>
        <begin position="111"/>
        <end position="165"/>
    </location>
</feature>
<reference evidence="4" key="1">
    <citation type="journal article" date="2011" name="Science">
        <title>The plant cell wall-decomposing machinery underlies the functional diversity of forest fungi.</title>
        <authorList>
            <person name="Eastwood D.C."/>
            <person name="Floudas D."/>
            <person name="Binder M."/>
            <person name="Majcherczyk A."/>
            <person name="Schneider P."/>
            <person name="Aerts A."/>
            <person name="Asiegbu F.O."/>
            <person name="Baker S.E."/>
            <person name="Barry K."/>
            <person name="Bendiksby M."/>
            <person name="Blumentritt M."/>
            <person name="Coutinho P.M."/>
            <person name="Cullen D."/>
            <person name="de Vries R.P."/>
            <person name="Gathman A."/>
            <person name="Goodell B."/>
            <person name="Henrissat B."/>
            <person name="Ihrmark K."/>
            <person name="Kauserud H."/>
            <person name="Kohler A."/>
            <person name="LaButti K."/>
            <person name="Lapidus A."/>
            <person name="Lavin J.L."/>
            <person name="Lee Y.-H."/>
            <person name="Lindquist E."/>
            <person name="Lilly W."/>
            <person name="Lucas S."/>
            <person name="Morin E."/>
            <person name="Murat C."/>
            <person name="Oguiza J.A."/>
            <person name="Park J."/>
            <person name="Pisabarro A.G."/>
            <person name="Riley R."/>
            <person name="Rosling A."/>
            <person name="Salamov A."/>
            <person name="Schmidt O."/>
            <person name="Schmutz J."/>
            <person name="Skrede I."/>
            <person name="Stenlid J."/>
            <person name="Wiebenga A."/>
            <person name="Xie X."/>
            <person name="Kuees U."/>
            <person name="Hibbett D.S."/>
            <person name="Hoffmeister D."/>
            <person name="Hoegberg N."/>
            <person name="Martin F."/>
            <person name="Grigoriev I.V."/>
            <person name="Watkinson S.C."/>
        </authorList>
    </citation>
    <scope>NUCLEOTIDE SEQUENCE [LARGE SCALE GENOMIC DNA]</scope>
    <source>
        <strain evidence="4">strain S7.3</strain>
    </source>
</reference>
<organism evidence="4">
    <name type="scientific">Serpula lacrymans var. lacrymans (strain S7.3)</name>
    <name type="common">Dry rot fungus</name>
    <dbReference type="NCBI Taxonomy" id="936435"/>
    <lineage>
        <taxon>Eukaryota</taxon>
        <taxon>Fungi</taxon>
        <taxon>Dikarya</taxon>
        <taxon>Basidiomycota</taxon>
        <taxon>Agaricomycotina</taxon>
        <taxon>Agaricomycetes</taxon>
        <taxon>Agaricomycetidae</taxon>
        <taxon>Boletales</taxon>
        <taxon>Coniophorineae</taxon>
        <taxon>Serpulaceae</taxon>
        <taxon>Serpula</taxon>
    </lineage>
</organism>
<dbReference type="InParanoid" id="F8PWS4"/>
<sequence length="283" mass="30216">MLQAYPPPPETTEQGTTVPVERSTMNNGVEALDLTKSDLPEAAAALESFQSQSLLQHTNLDSQMESSSHPATGTASGISAEVPICDAPSIQDHDIDPTLLAISIHESSQLSQLHSRQSMSTSSSATSPTPDLAFSPLASISSLADPPTPSRDDSLAEPGVYNGEQDPLTAATTLLQFAATSTPSSATPMPYCPVLSTYQPNHPQPLHSSFGRNSQAQVPLTQKRTSVGPGRAAPRNVGNKEDTIRRARERRRQLVAEVERAKVELWETSIEGGVLMQLAKDNI</sequence>
<dbReference type="HOGENOM" id="CLU_984075_0_0_1"/>
<evidence type="ECO:0000313" key="3">
    <source>
        <dbReference type="EMBL" id="EGN99251.1"/>
    </source>
</evidence>
<feature type="compositionally biased region" description="Polar residues" evidence="2">
    <location>
        <begin position="209"/>
        <end position="225"/>
    </location>
</feature>
<dbReference type="EMBL" id="GL945480">
    <property type="protein sequence ID" value="EGN99251.1"/>
    <property type="molecule type" value="Genomic_DNA"/>
</dbReference>
<name>F8PWS4_SERL3</name>
<evidence type="ECO:0000256" key="1">
    <source>
        <dbReference type="SAM" id="Coils"/>
    </source>
</evidence>
<dbReference type="STRING" id="936435.F8PWS4"/>
<dbReference type="OrthoDB" id="3264780at2759"/>
<feature type="compositionally biased region" description="Low complexity" evidence="2">
    <location>
        <begin position="11"/>
        <end position="21"/>
    </location>
</feature>
<gene>
    <name evidence="3" type="ORF">SERLA73DRAFT_123054</name>
</gene>
<evidence type="ECO:0000313" key="4">
    <source>
        <dbReference type="Proteomes" id="UP000008063"/>
    </source>
</evidence>
<keyword evidence="4" id="KW-1185">Reference proteome</keyword>
<feature type="region of interest" description="Disordered" evidence="2">
    <location>
        <begin position="209"/>
        <end position="237"/>
    </location>
</feature>
<protein>
    <submittedName>
        <fullName evidence="3">Uncharacterized protein</fullName>
    </submittedName>
</protein>
<proteinExistence type="predicted"/>
<evidence type="ECO:0000256" key="2">
    <source>
        <dbReference type="SAM" id="MobiDB-lite"/>
    </source>
</evidence>
<accession>F8PWS4</accession>